<dbReference type="Proteomes" id="UP000238565">
    <property type="component" value="Unassembled WGS sequence"/>
</dbReference>
<organism evidence="2 3">
    <name type="scientific">Cloacibacterium normanense</name>
    <dbReference type="NCBI Taxonomy" id="237258"/>
    <lineage>
        <taxon>Bacteria</taxon>
        <taxon>Pseudomonadati</taxon>
        <taxon>Bacteroidota</taxon>
        <taxon>Flavobacteriia</taxon>
        <taxon>Flavobacteriales</taxon>
        <taxon>Weeksellaceae</taxon>
    </lineage>
</organism>
<evidence type="ECO:0000256" key="1">
    <source>
        <dbReference type="SAM" id="Coils"/>
    </source>
</evidence>
<dbReference type="Pfam" id="PF13376">
    <property type="entry name" value="OmdA"/>
    <property type="match status" value="1"/>
</dbReference>
<name>A0A2S7I2B6_9FLAO</name>
<accession>A0A2S7I2B6</accession>
<evidence type="ECO:0000313" key="2">
    <source>
        <dbReference type="EMBL" id="PPZ90693.1"/>
    </source>
</evidence>
<dbReference type="AlphaFoldDB" id="A0A2S7I2B6"/>
<proteinExistence type="predicted"/>
<feature type="coiled-coil region" evidence="1">
    <location>
        <begin position="161"/>
        <end position="188"/>
    </location>
</feature>
<evidence type="ECO:0000313" key="3">
    <source>
        <dbReference type="Proteomes" id="UP000238565"/>
    </source>
</evidence>
<keyword evidence="1" id="KW-0175">Coiled coil</keyword>
<protein>
    <submittedName>
        <fullName evidence="2">Bacteriocin-protection protein</fullName>
    </submittedName>
</protein>
<comment type="caution">
    <text evidence="2">The sequence shown here is derived from an EMBL/GenBank/DDBJ whole genome shotgun (WGS) entry which is preliminary data.</text>
</comment>
<sequence>METKFFSTQDDFRKWLEENHQKESELLVGFYKVGTKKSSMTWSESVDQALCFGWIDGIRKSIDKKSYQIRFTPRKSISIWSAVNIKKIEELTEKGLMFPAGIAAFEKRKEHKSKIYSHENNPKEFPEEFLKLFKAHKKAWQYFENLAPSYKKISIHWVINAKQEVTQLKRLQQLIADSENQTNAWKDNKYTKK</sequence>
<reference evidence="2 3" key="1">
    <citation type="submission" date="2018-02" db="EMBL/GenBank/DDBJ databases">
        <title>Draft genome sequence of bacterial isolates from marine environment.</title>
        <authorList>
            <person name="Singh S.K."/>
            <person name="Hill R."/>
            <person name="Major S."/>
            <person name="Cai H."/>
            <person name="Li Y."/>
        </authorList>
    </citation>
    <scope>NUCLEOTIDE SEQUENCE [LARGE SCALE GENOMIC DNA]</scope>
    <source>
        <strain evidence="2 3">IMET F</strain>
    </source>
</reference>
<gene>
    <name evidence="2" type="ORF">C3729_12280</name>
</gene>
<dbReference type="EMBL" id="PTPZ01000009">
    <property type="protein sequence ID" value="PPZ90693.1"/>
    <property type="molecule type" value="Genomic_DNA"/>
</dbReference>
<dbReference type="RefSeq" id="WP_104794418.1">
    <property type="nucleotide sequence ID" value="NZ_PTPZ01000009.1"/>
</dbReference>